<dbReference type="Proteomes" id="UP000692954">
    <property type="component" value="Unassembled WGS sequence"/>
</dbReference>
<dbReference type="OrthoDB" id="10264149at2759"/>
<dbReference type="AlphaFoldDB" id="A0A8S1Q292"/>
<evidence type="ECO:0000313" key="2">
    <source>
        <dbReference type="EMBL" id="CAD8109769.1"/>
    </source>
</evidence>
<sequence>MYLFHLHFTILNIVVQETKIFSKKERAPFRIWSEVYNVEKEDNKFEDKKQRKKNSEFNVELLMFNDFQNQSNLTISQVSNQSQGISEFYQIELSKKEKLKQQIMYNQILKRLVKKSLVKIQIKSVKELDNNLLIVILNLVDLFILQQKLGIIQSKNNLLYNSQNFTY</sequence>
<protein>
    <submittedName>
        <fullName evidence="2">Uncharacterized protein</fullName>
    </submittedName>
</protein>
<dbReference type="EMBL" id="CAJJDN010000094">
    <property type="protein sequence ID" value="CAD8109767.1"/>
    <property type="molecule type" value="Genomic_DNA"/>
</dbReference>
<reference evidence="2" key="1">
    <citation type="submission" date="2021-01" db="EMBL/GenBank/DDBJ databases">
        <authorList>
            <consortium name="Genoscope - CEA"/>
            <person name="William W."/>
        </authorList>
    </citation>
    <scope>NUCLEOTIDE SEQUENCE</scope>
</reference>
<proteinExistence type="predicted"/>
<evidence type="ECO:0000313" key="3">
    <source>
        <dbReference type="Proteomes" id="UP000692954"/>
    </source>
</evidence>
<organism evidence="2 3">
    <name type="scientific">Paramecium sonneborni</name>
    <dbReference type="NCBI Taxonomy" id="65129"/>
    <lineage>
        <taxon>Eukaryota</taxon>
        <taxon>Sar</taxon>
        <taxon>Alveolata</taxon>
        <taxon>Ciliophora</taxon>
        <taxon>Intramacronucleata</taxon>
        <taxon>Oligohymenophorea</taxon>
        <taxon>Peniculida</taxon>
        <taxon>Parameciidae</taxon>
        <taxon>Paramecium</taxon>
    </lineage>
</organism>
<evidence type="ECO:0000313" key="1">
    <source>
        <dbReference type="EMBL" id="CAD8109767.1"/>
    </source>
</evidence>
<comment type="caution">
    <text evidence="2">The sequence shown here is derived from an EMBL/GenBank/DDBJ whole genome shotgun (WGS) entry which is preliminary data.</text>
</comment>
<dbReference type="EMBL" id="CAJJDN010000094">
    <property type="protein sequence ID" value="CAD8109769.1"/>
    <property type="molecule type" value="Genomic_DNA"/>
</dbReference>
<accession>A0A8S1Q292</accession>
<gene>
    <name evidence="1" type="ORF">PSON_ATCC_30995.1.T0940110</name>
    <name evidence="2" type="ORF">PSON_ATCC_30995.1.T0940111</name>
</gene>
<name>A0A8S1Q292_9CILI</name>
<keyword evidence="3" id="KW-1185">Reference proteome</keyword>